<keyword evidence="6 8" id="KW-0472">Membrane</keyword>
<evidence type="ECO:0000256" key="5">
    <source>
        <dbReference type="ARBA" id="ARBA00022989"/>
    </source>
</evidence>
<dbReference type="PANTHER" id="PTHR42718:SF42">
    <property type="entry name" value="EXPORT PROTEIN"/>
    <property type="match status" value="1"/>
</dbReference>
<evidence type="ECO:0000256" key="8">
    <source>
        <dbReference type="SAM" id="Phobius"/>
    </source>
</evidence>
<feature type="domain" description="Major facilitator superfamily (MFS) profile" evidence="9">
    <location>
        <begin position="45"/>
        <end position="521"/>
    </location>
</feature>
<feature type="transmembrane region" description="Helical" evidence="8">
    <location>
        <begin position="111"/>
        <end position="130"/>
    </location>
</feature>
<dbReference type="Proteomes" id="UP000255082">
    <property type="component" value="Unassembled WGS sequence"/>
</dbReference>
<feature type="transmembrane region" description="Helical" evidence="8">
    <location>
        <begin position="498"/>
        <end position="517"/>
    </location>
</feature>
<feature type="transmembrane region" description="Helical" evidence="8">
    <location>
        <begin position="248"/>
        <end position="267"/>
    </location>
</feature>
<dbReference type="InterPro" id="IPR004638">
    <property type="entry name" value="EmrB-like"/>
</dbReference>
<feature type="transmembrane region" description="Helical" evidence="8">
    <location>
        <begin position="391"/>
        <end position="409"/>
    </location>
</feature>
<dbReference type="Gene3D" id="1.20.1720.10">
    <property type="entry name" value="Multidrug resistance protein D"/>
    <property type="match status" value="1"/>
</dbReference>
<feature type="transmembrane region" description="Helical" evidence="8">
    <location>
        <begin position="466"/>
        <end position="486"/>
    </location>
</feature>
<feature type="transmembrane region" description="Helical" evidence="8">
    <location>
        <begin position="361"/>
        <end position="379"/>
    </location>
</feature>
<feature type="transmembrane region" description="Helical" evidence="8">
    <location>
        <begin position="335"/>
        <end position="355"/>
    </location>
</feature>
<evidence type="ECO:0000256" key="1">
    <source>
        <dbReference type="ARBA" id="ARBA00004651"/>
    </source>
</evidence>
<dbReference type="AlphaFoldDB" id="A0A378X1J6"/>
<gene>
    <name evidence="10" type="primary">stp_20</name>
    <name evidence="10" type="ORF">NCTC13184_05556</name>
</gene>
<evidence type="ECO:0000256" key="6">
    <source>
        <dbReference type="ARBA" id="ARBA00023136"/>
    </source>
</evidence>
<keyword evidence="3" id="KW-1003">Cell membrane</keyword>
<feature type="transmembrane region" description="Helical" evidence="8">
    <location>
        <begin position="44"/>
        <end position="67"/>
    </location>
</feature>
<dbReference type="PANTHER" id="PTHR42718">
    <property type="entry name" value="MAJOR FACILITATOR SUPERFAMILY MULTIDRUG TRANSPORTER MFSC"/>
    <property type="match status" value="1"/>
</dbReference>
<feature type="transmembrane region" description="Helical" evidence="8">
    <location>
        <begin position="79"/>
        <end position="99"/>
    </location>
</feature>
<name>A0A378X1J6_9NOCA</name>
<dbReference type="InterPro" id="IPR036259">
    <property type="entry name" value="MFS_trans_sf"/>
</dbReference>
<evidence type="ECO:0000256" key="7">
    <source>
        <dbReference type="SAM" id="MobiDB-lite"/>
    </source>
</evidence>
<dbReference type="GO" id="GO:0022857">
    <property type="term" value="F:transmembrane transporter activity"/>
    <property type="evidence" value="ECO:0007669"/>
    <property type="project" value="InterPro"/>
</dbReference>
<dbReference type="SUPFAM" id="SSF103473">
    <property type="entry name" value="MFS general substrate transporter"/>
    <property type="match status" value="1"/>
</dbReference>
<keyword evidence="5 8" id="KW-1133">Transmembrane helix</keyword>
<accession>A0A378X1J6</accession>
<feature type="transmembrane region" description="Helical" evidence="8">
    <location>
        <begin position="197"/>
        <end position="216"/>
    </location>
</feature>
<dbReference type="Pfam" id="PF07690">
    <property type="entry name" value="MFS_1"/>
    <property type="match status" value="1"/>
</dbReference>
<organism evidence="10 11">
    <name type="scientific">Nocardia africana</name>
    <dbReference type="NCBI Taxonomy" id="134964"/>
    <lineage>
        <taxon>Bacteria</taxon>
        <taxon>Bacillati</taxon>
        <taxon>Actinomycetota</taxon>
        <taxon>Actinomycetes</taxon>
        <taxon>Mycobacteriales</taxon>
        <taxon>Nocardiaceae</taxon>
        <taxon>Nocardia</taxon>
    </lineage>
</organism>
<dbReference type="PROSITE" id="PS50850">
    <property type="entry name" value="MFS"/>
    <property type="match status" value="1"/>
</dbReference>
<dbReference type="InterPro" id="IPR020846">
    <property type="entry name" value="MFS_dom"/>
</dbReference>
<feature type="transmembrane region" description="Helical" evidence="8">
    <location>
        <begin position="279"/>
        <end position="297"/>
    </location>
</feature>
<keyword evidence="2" id="KW-0813">Transport</keyword>
<feature type="transmembrane region" description="Helical" evidence="8">
    <location>
        <begin position="169"/>
        <end position="191"/>
    </location>
</feature>
<keyword evidence="4 8" id="KW-0812">Transmembrane</keyword>
<feature type="transmembrane region" description="Helical" evidence="8">
    <location>
        <begin position="136"/>
        <end position="157"/>
    </location>
</feature>
<sequence>MNSLLTGPRTPSADNRRTRAGVGAHRYRVLMVATIRLSSGSGRWVLLATVLGSGMAMLDATVVNVALPRIGDEFGASMAGLQWTVNAYTLTLAGLILLGGSLGDRFGRRRIFVVGVVWFALASAICGAAQGIPMLIAARALQGVGGALLTPGSLAIIQASFAKSDRARAVGAWSGLGGVAGAIGPFLGGWLVGAAGWRWVFLLNIPLAAVVVLVAVRHVPETYGSGAPDGSATTRPAPESGGPAHEGFDVLGAFLAALCLAGITYALTMAPEHGSSRTAVVATAVIGVLAGVAFVVVERRRSARSGAPGHHGPPPMLPVEIFASRQFSAINAVTFVMYGAMGVVFFLLVLTLQVVAGFSPIAAGTAMLPSTVLMLLFSARSGDLAQRIGPRIPITAGVLLAAAGMLLMMRIGPDASYVSDVLPAALVFGLGLTLAVAPLTATVLATADERHAGVASGVNNAVARAAGLLAVAAIPPLTGLTGAAYTDPTAFEHGFREAMLICAIVMAAAAALTVVTVRDDALRDASPEATPQCKINCPVTGPPLEPRHAEATSGPVGDQE</sequence>
<dbReference type="EMBL" id="UGRU01000001">
    <property type="protein sequence ID" value="SUA47022.1"/>
    <property type="molecule type" value="Genomic_DNA"/>
</dbReference>
<evidence type="ECO:0000313" key="10">
    <source>
        <dbReference type="EMBL" id="SUA47022.1"/>
    </source>
</evidence>
<comment type="subcellular location">
    <subcellularLocation>
        <location evidence="1">Cell membrane</location>
        <topology evidence="1">Multi-pass membrane protein</topology>
    </subcellularLocation>
</comment>
<dbReference type="NCBIfam" id="TIGR00711">
    <property type="entry name" value="efflux_EmrB"/>
    <property type="match status" value="1"/>
</dbReference>
<evidence type="ECO:0000256" key="3">
    <source>
        <dbReference type="ARBA" id="ARBA00022475"/>
    </source>
</evidence>
<evidence type="ECO:0000313" key="11">
    <source>
        <dbReference type="Proteomes" id="UP000255082"/>
    </source>
</evidence>
<evidence type="ECO:0000259" key="9">
    <source>
        <dbReference type="PROSITE" id="PS50850"/>
    </source>
</evidence>
<dbReference type="InterPro" id="IPR011701">
    <property type="entry name" value="MFS"/>
</dbReference>
<proteinExistence type="predicted"/>
<evidence type="ECO:0000256" key="4">
    <source>
        <dbReference type="ARBA" id="ARBA00022692"/>
    </source>
</evidence>
<dbReference type="Gene3D" id="1.20.1250.20">
    <property type="entry name" value="MFS general substrate transporter like domains"/>
    <property type="match status" value="1"/>
</dbReference>
<reference evidence="10 11" key="1">
    <citation type="submission" date="2018-06" db="EMBL/GenBank/DDBJ databases">
        <authorList>
            <consortium name="Pathogen Informatics"/>
            <person name="Doyle S."/>
        </authorList>
    </citation>
    <scope>NUCLEOTIDE SEQUENCE [LARGE SCALE GENOMIC DNA]</scope>
    <source>
        <strain evidence="10 11">NCTC13184</strain>
    </source>
</reference>
<feature type="region of interest" description="Disordered" evidence="7">
    <location>
        <begin position="537"/>
        <end position="560"/>
    </location>
</feature>
<dbReference type="CDD" id="cd17321">
    <property type="entry name" value="MFS_MMR_MDR_like"/>
    <property type="match status" value="1"/>
</dbReference>
<evidence type="ECO:0000256" key="2">
    <source>
        <dbReference type="ARBA" id="ARBA00022448"/>
    </source>
</evidence>
<feature type="transmembrane region" description="Helical" evidence="8">
    <location>
        <begin position="421"/>
        <end position="445"/>
    </location>
</feature>
<protein>
    <submittedName>
        <fullName evidence="10">Spectinomycin tetracycline efflux pump</fullName>
    </submittedName>
</protein>
<dbReference type="GO" id="GO:0005886">
    <property type="term" value="C:plasma membrane"/>
    <property type="evidence" value="ECO:0007669"/>
    <property type="project" value="UniProtKB-SubCell"/>
</dbReference>